<dbReference type="GO" id="GO:0031405">
    <property type="term" value="F:lipoic acid binding"/>
    <property type="evidence" value="ECO:0007669"/>
    <property type="project" value="TreeGrafter"/>
</dbReference>
<dbReference type="PANTHER" id="PTHR43178:SF5">
    <property type="entry name" value="LIPOAMIDE ACYLTRANSFERASE COMPONENT OF BRANCHED-CHAIN ALPHA-KETO ACID DEHYDROGENASE COMPLEX, MITOCHONDRIAL"/>
    <property type="match status" value="1"/>
</dbReference>
<reference evidence="11 12" key="1">
    <citation type="submission" date="2018-03" db="EMBL/GenBank/DDBJ databases">
        <title>The draft genome of Mesorhizobium sp. 6GN-30.</title>
        <authorList>
            <person name="Liu L."/>
            <person name="Li L."/>
            <person name="Wang T."/>
            <person name="Zhang X."/>
            <person name="Liang L."/>
        </authorList>
    </citation>
    <scope>NUCLEOTIDE SEQUENCE [LARGE SCALE GENOMIC DNA]</scope>
    <source>
        <strain evidence="11 12">6GN30</strain>
    </source>
</reference>
<feature type="compositionally biased region" description="Low complexity" evidence="8">
    <location>
        <begin position="183"/>
        <end position="192"/>
    </location>
</feature>
<dbReference type="AlphaFoldDB" id="A0A2P7SS93"/>
<dbReference type="InterPro" id="IPR023213">
    <property type="entry name" value="CAT-like_dom_sf"/>
</dbReference>
<comment type="subunit">
    <text evidence="3">Forms a 24-polypeptide structural core with octahedral symmetry.</text>
</comment>
<evidence type="ECO:0000256" key="5">
    <source>
        <dbReference type="ARBA" id="ARBA00022823"/>
    </source>
</evidence>
<evidence type="ECO:0000313" key="11">
    <source>
        <dbReference type="EMBL" id="PSJ65346.1"/>
    </source>
</evidence>
<keyword evidence="6 7" id="KW-0012">Acyltransferase</keyword>
<comment type="caution">
    <text evidence="11">The sequence shown here is derived from an EMBL/GenBank/DDBJ whole genome shotgun (WGS) entry which is preliminary data.</text>
</comment>
<dbReference type="PROSITE" id="PS51826">
    <property type="entry name" value="PSBD"/>
    <property type="match status" value="1"/>
</dbReference>
<feature type="region of interest" description="Disordered" evidence="8">
    <location>
        <begin position="183"/>
        <end position="206"/>
    </location>
</feature>
<organism evidence="11 12">
    <name type="scientific">Kumtagia ephedrae</name>
    <dbReference type="NCBI Taxonomy" id="2116701"/>
    <lineage>
        <taxon>Bacteria</taxon>
        <taxon>Pseudomonadati</taxon>
        <taxon>Pseudomonadota</taxon>
        <taxon>Alphaproteobacteria</taxon>
        <taxon>Hyphomicrobiales</taxon>
        <taxon>Phyllobacteriaceae</taxon>
        <taxon>Kumtagia</taxon>
    </lineage>
</organism>
<evidence type="ECO:0000259" key="10">
    <source>
        <dbReference type="PROSITE" id="PS51826"/>
    </source>
</evidence>
<proteinExistence type="inferred from homology"/>
<dbReference type="Gene3D" id="2.40.50.100">
    <property type="match status" value="1"/>
</dbReference>
<dbReference type="OrthoDB" id="9805770at2"/>
<dbReference type="InterPro" id="IPR050743">
    <property type="entry name" value="2-oxoacid_DH_E2_comp"/>
</dbReference>
<evidence type="ECO:0000256" key="3">
    <source>
        <dbReference type="ARBA" id="ARBA00011484"/>
    </source>
</evidence>
<evidence type="ECO:0000256" key="2">
    <source>
        <dbReference type="ARBA" id="ARBA00007317"/>
    </source>
</evidence>
<dbReference type="GO" id="GO:0016407">
    <property type="term" value="F:acetyltransferase activity"/>
    <property type="evidence" value="ECO:0007669"/>
    <property type="project" value="TreeGrafter"/>
</dbReference>
<dbReference type="InterPro" id="IPR000089">
    <property type="entry name" value="Biotin_lipoyl"/>
</dbReference>
<evidence type="ECO:0000256" key="6">
    <source>
        <dbReference type="ARBA" id="ARBA00023315"/>
    </source>
</evidence>
<dbReference type="Pfam" id="PF00198">
    <property type="entry name" value="2-oxoacid_dh"/>
    <property type="match status" value="1"/>
</dbReference>
<evidence type="ECO:0000259" key="9">
    <source>
        <dbReference type="PROSITE" id="PS50968"/>
    </source>
</evidence>
<evidence type="ECO:0000256" key="8">
    <source>
        <dbReference type="SAM" id="MobiDB-lite"/>
    </source>
</evidence>
<keyword evidence="5 7" id="KW-0450">Lipoyl</keyword>
<evidence type="ECO:0000313" key="12">
    <source>
        <dbReference type="Proteomes" id="UP000241229"/>
    </source>
</evidence>
<comment type="similarity">
    <text evidence="2 7">Belongs to the 2-oxoacid dehydrogenase family.</text>
</comment>
<dbReference type="Gene3D" id="4.10.320.10">
    <property type="entry name" value="E3-binding domain"/>
    <property type="match status" value="1"/>
</dbReference>
<feature type="region of interest" description="Disordered" evidence="8">
    <location>
        <begin position="84"/>
        <end position="112"/>
    </location>
</feature>
<protein>
    <recommendedName>
        <fullName evidence="7">Dihydrolipoamide acetyltransferase component of pyruvate dehydrogenase complex</fullName>
        <ecNumber evidence="7">2.3.1.-</ecNumber>
    </recommendedName>
</protein>
<sequence>MSTQVLMPQLGETVAEGKILTWFKSEGAEVREGDNLFEIETDKVTMEVQSTAAGKLSSIRVQAGEVAKVGAVVAVIGGEREAAATPRISAPQRAAAPSAAPAANGRATPSPAPVPTMRSPFEEVATPAESFGNAKGPLGLRLTPLARRLIAQNGLDAEAIARQVSAAGGSKISEKDVRAALAAPAPADAPDTGGAGPVVSPPASPKPVAIAPLPGSVMQLNTIRKRTGERLAQNWQTIPHVFQAIEVDYTVVETVRAARKASFKAETGVSLTYLPFIARASCIALKEFPQVNAQFDGSQLALASEVNLGIAVDLSHNGLVVPVVRSADDLTLPGLAKAIARQIDNARTGKLTGDDFAGGTYSISNNGAFGTAFTAPIINAPQVAILSTDAIRLKPAVVETEQGAFVAPRLTGMVGQSFDHRAFDGAYSAAFLSRLKAILETRDWAAEFA</sequence>
<keyword evidence="12" id="KW-1185">Reference proteome</keyword>
<dbReference type="PROSITE" id="PS00189">
    <property type="entry name" value="LIPOYL"/>
    <property type="match status" value="1"/>
</dbReference>
<dbReference type="InterPro" id="IPR004167">
    <property type="entry name" value="PSBD"/>
</dbReference>
<keyword evidence="4 7" id="KW-0808">Transferase</keyword>
<dbReference type="EMBL" id="PXYK01000002">
    <property type="protein sequence ID" value="PSJ65346.1"/>
    <property type="molecule type" value="Genomic_DNA"/>
</dbReference>
<feature type="domain" description="Lipoyl-binding" evidence="9">
    <location>
        <begin position="2"/>
        <end position="77"/>
    </location>
</feature>
<dbReference type="CDD" id="cd06849">
    <property type="entry name" value="lipoyl_domain"/>
    <property type="match status" value="1"/>
</dbReference>
<feature type="domain" description="Peripheral subunit-binding (PSBD)" evidence="10">
    <location>
        <begin position="141"/>
        <end position="181"/>
    </location>
</feature>
<dbReference type="InterPro" id="IPR003016">
    <property type="entry name" value="2-oxoA_DH_lipoyl-BS"/>
</dbReference>
<dbReference type="EC" id="2.3.1.-" evidence="7"/>
<feature type="compositionally biased region" description="Low complexity" evidence="8">
    <location>
        <begin position="84"/>
        <end position="109"/>
    </location>
</feature>
<evidence type="ECO:0000256" key="4">
    <source>
        <dbReference type="ARBA" id="ARBA00022679"/>
    </source>
</evidence>
<dbReference type="InterPro" id="IPR001078">
    <property type="entry name" value="2-oxoacid_DH_actylTfrase"/>
</dbReference>
<dbReference type="Gene3D" id="3.30.559.10">
    <property type="entry name" value="Chloramphenicol acetyltransferase-like domain"/>
    <property type="match status" value="1"/>
</dbReference>
<dbReference type="PROSITE" id="PS50968">
    <property type="entry name" value="BIOTINYL_LIPOYL"/>
    <property type="match status" value="1"/>
</dbReference>
<evidence type="ECO:0000256" key="1">
    <source>
        <dbReference type="ARBA" id="ARBA00001938"/>
    </source>
</evidence>
<dbReference type="SUPFAM" id="SSF51230">
    <property type="entry name" value="Single hybrid motif"/>
    <property type="match status" value="1"/>
</dbReference>
<dbReference type="InterPro" id="IPR011053">
    <property type="entry name" value="Single_hybrid_motif"/>
</dbReference>
<dbReference type="RefSeq" id="WP_106770686.1">
    <property type="nucleotide sequence ID" value="NZ_PXYK01000002.1"/>
</dbReference>
<comment type="cofactor">
    <cofactor evidence="1 7">
        <name>(R)-lipoate</name>
        <dbReference type="ChEBI" id="CHEBI:83088"/>
    </cofactor>
</comment>
<name>A0A2P7SS93_9HYPH</name>
<dbReference type="GO" id="GO:0005737">
    <property type="term" value="C:cytoplasm"/>
    <property type="evidence" value="ECO:0007669"/>
    <property type="project" value="TreeGrafter"/>
</dbReference>
<dbReference type="InterPro" id="IPR036625">
    <property type="entry name" value="E3-bd_dom_sf"/>
</dbReference>
<dbReference type="PANTHER" id="PTHR43178">
    <property type="entry name" value="DIHYDROLIPOAMIDE ACETYLTRANSFERASE COMPONENT OF PYRUVATE DEHYDROGENASE COMPLEX"/>
    <property type="match status" value="1"/>
</dbReference>
<dbReference type="Pfam" id="PF00364">
    <property type="entry name" value="Biotin_lipoyl"/>
    <property type="match status" value="1"/>
</dbReference>
<gene>
    <name evidence="11" type="ORF">C7I84_03090</name>
</gene>
<evidence type="ECO:0000256" key="7">
    <source>
        <dbReference type="RuleBase" id="RU003423"/>
    </source>
</evidence>
<dbReference type="Proteomes" id="UP000241229">
    <property type="component" value="Unassembled WGS sequence"/>
</dbReference>
<dbReference type="SUPFAM" id="SSF52777">
    <property type="entry name" value="CoA-dependent acyltransferases"/>
    <property type="match status" value="1"/>
</dbReference>
<accession>A0A2P7SS93</accession>